<evidence type="ECO:0000313" key="2">
    <source>
        <dbReference type="EMBL" id="CAK0786418.1"/>
    </source>
</evidence>
<dbReference type="EMBL" id="CAUYUE010000014">
    <property type="protein sequence ID" value="CAK0786418.1"/>
    <property type="molecule type" value="Genomic_DNA"/>
</dbReference>
<gene>
    <name evidence="2" type="ORF">CVIRNUC_009631</name>
</gene>
<dbReference type="InterPro" id="IPR019141">
    <property type="entry name" value="DUF2045"/>
</dbReference>
<organism evidence="2 3">
    <name type="scientific">Coccomyxa viridis</name>
    <dbReference type="NCBI Taxonomy" id="1274662"/>
    <lineage>
        <taxon>Eukaryota</taxon>
        <taxon>Viridiplantae</taxon>
        <taxon>Chlorophyta</taxon>
        <taxon>core chlorophytes</taxon>
        <taxon>Trebouxiophyceae</taxon>
        <taxon>Trebouxiophyceae incertae sedis</taxon>
        <taxon>Coccomyxaceae</taxon>
        <taxon>Coccomyxa</taxon>
    </lineage>
</organism>
<evidence type="ECO:0000313" key="3">
    <source>
        <dbReference type="Proteomes" id="UP001314263"/>
    </source>
</evidence>
<feature type="compositionally biased region" description="Low complexity" evidence="1">
    <location>
        <begin position="267"/>
        <end position="284"/>
    </location>
</feature>
<feature type="compositionally biased region" description="Polar residues" evidence="1">
    <location>
        <begin position="316"/>
        <end position="326"/>
    </location>
</feature>
<dbReference type="Pfam" id="PF09741">
    <property type="entry name" value="DUF2045"/>
    <property type="match status" value="1"/>
</dbReference>
<reference evidence="2 3" key="1">
    <citation type="submission" date="2023-10" db="EMBL/GenBank/DDBJ databases">
        <authorList>
            <person name="Maclean D."/>
            <person name="Macfadyen A."/>
        </authorList>
    </citation>
    <scope>NUCLEOTIDE SEQUENCE [LARGE SCALE GENOMIC DNA]</scope>
</reference>
<accession>A0AAV1IKH6</accession>
<keyword evidence="3" id="KW-1185">Reference proteome</keyword>
<dbReference type="PANTHER" id="PTHR21477:SF13">
    <property type="entry name" value="KIAA0930"/>
    <property type="match status" value="1"/>
</dbReference>
<sequence>MPESAEQWLATLSEVRRQAARAAVLAGVQPPETDGQWYDVAEERTETSDLETLDETGAWRGLQWLNAFEILFFERPKELTGSEQQDDLLFFVVHEAYQGDDSGLLVRRKGRAMPEELGRGGQQAEHIDWRKSVLLNLVIQATYCLTVATCRRTDIADALQRGVSAPADIARVAKAVYASPMNIQVDIEGQRSKEEQPSVGYPDICFAIEDFDDAFRGLIVSEPGWCYVVTLSATGGPATAALPIIAPQLQADGAAVPEVQACHLPTAAAQQPSHAASAPPMQAAGRALDRSAGVAAAEEALGRLSLSDRPKGALQAPSQNSSTQAAPVSRGVDEPHTAQAVSSEPGLANRQQQQQQPGNSSTSIDDPLRSPSRPFSQPNSNDLHDEPNAASKQQVPQQAPQAPAQAQQSQAALGAVDLPLFTGFVSHEQLEAVIGSTSHERWLASRKELTHWVKMRGPGGQGHADVAVTCLLPLDEGHLAPAADDFRRAGAPRGGGSPFRRVLNSVAASAAKAAQAIVEDALGRGQGAGEHVRLRCALMRLSLPVELLAAQLLQLPLHEAASDT</sequence>
<dbReference type="AlphaFoldDB" id="A0AAV1IKH6"/>
<feature type="compositionally biased region" description="Low complexity" evidence="1">
    <location>
        <begin position="389"/>
        <end position="410"/>
    </location>
</feature>
<protein>
    <recommendedName>
        <fullName evidence="4">PH domain-containing protein</fullName>
    </recommendedName>
</protein>
<name>A0AAV1IKH6_9CHLO</name>
<comment type="caution">
    <text evidence="2">The sequence shown here is derived from an EMBL/GenBank/DDBJ whole genome shotgun (WGS) entry which is preliminary data.</text>
</comment>
<dbReference type="PANTHER" id="PTHR21477">
    <property type="entry name" value="ZGC:172139"/>
    <property type="match status" value="1"/>
</dbReference>
<feature type="region of interest" description="Disordered" evidence="1">
    <location>
        <begin position="267"/>
        <end position="290"/>
    </location>
</feature>
<dbReference type="Proteomes" id="UP001314263">
    <property type="component" value="Unassembled WGS sequence"/>
</dbReference>
<feature type="region of interest" description="Disordered" evidence="1">
    <location>
        <begin position="305"/>
        <end position="410"/>
    </location>
</feature>
<evidence type="ECO:0008006" key="4">
    <source>
        <dbReference type="Google" id="ProtNLM"/>
    </source>
</evidence>
<proteinExistence type="predicted"/>
<evidence type="ECO:0000256" key="1">
    <source>
        <dbReference type="SAM" id="MobiDB-lite"/>
    </source>
</evidence>